<dbReference type="AlphaFoldDB" id="A0A7G5XED8"/>
<dbReference type="CDD" id="cd02440">
    <property type="entry name" value="AdoMet_MTases"/>
    <property type="match status" value="1"/>
</dbReference>
<evidence type="ECO:0000313" key="2">
    <source>
        <dbReference type="EMBL" id="QNA43841.1"/>
    </source>
</evidence>
<dbReference type="Proteomes" id="UP000515344">
    <property type="component" value="Chromosome"/>
</dbReference>
<dbReference type="InterPro" id="IPR029063">
    <property type="entry name" value="SAM-dependent_MTases_sf"/>
</dbReference>
<evidence type="ECO:0000259" key="1">
    <source>
        <dbReference type="Pfam" id="PF08241"/>
    </source>
</evidence>
<dbReference type="KEGG" id="lacs:H4075_17440"/>
<name>A0A7G5XED8_9BACT</name>
<dbReference type="InterPro" id="IPR013216">
    <property type="entry name" value="Methyltransf_11"/>
</dbReference>
<accession>A0A7G5XED8</accession>
<dbReference type="Gene3D" id="3.40.50.150">
    <property type="entry name" value="Vaccinia Virus protein VP39"/>
    <property type="match status" value="1"/>
</dbReference>
<proteinExistence type="predicted"/>
<sequence length="288" mass="33632">MNTSWESSVILAATKTNFEVLPSVGMFATQEHYIDVTKIELEEELNVYLKKDTHPLPVTEDREGYYDDRHYDYWLSGLIEFLRIRSISEKYIGKIGKETKVLDFGCASGRVLRHFALQSTTVSWGCDINENHVLWCNKYLPNNSIVFQNTSLPHLQIADNFLDLIYCLSVFTHIESFETSWLCELNRILKPGGIAYITIHDENSWQIMPKDWGVGYAVINHPEFNEEWLTAGFPNEKFISRWQNNKSYTSNVFYRLSYIEHVWSKFFSIKEIIPNGSNYQTVLILQKN</sequence>
<reference evidence="3" key="1">
    <citation type="submission" date="2020-08" db="EMBL/GenBank/DDBJ databases">
        <title>Lacibacter sp. S13-6-6 genome sequencing.</title>
        <authorList>
            <person name="Jin L."/>
        </authorList>
    </citation>
    <scope>NUCLEOTIDE SEQUENCE [LARGE SCALE GENOMIC DNA]</scope>
    <source>
        <strain evidence="3">S13-6-6</strain>
    </source>
</reference>
<evidence type="ECO:0000313" key="3">
    <source>
        <dbReference type="Proteomes" id="UP000515344"/>
    </source>
</evidence>
<feature type="domain" description="Methyltransferase type 11" evidence="1">
    <location>
        <begin position="102"/>
        <end position="197"/>
    </location>
</feature>
<dbReference type="SUPFAM" id="SSF53335">
    <property type="entry name" value="S-adenosyl-L-methionine-dependent methyltransferases"/>
    <property type="match status" value="1"/>
</dbReference>
<gene>
    <name evidence="2" type="ORF">H4075_17440</name>
</gene>
<keyword evidence="3" id="KW-1185">Reference proteome</keyword>
<dbReference type="GO" id="GO:0032259">
    <property type="term" value="P:methylation"/>
    <property type="evidence" value="ECO:0007669"/>
    <property type="project" value="UniProtKB-KW"/>
</dbReference>
<dbReference type="PANTHER" id="PTHR43861:SF1">
    <property type="entry name" value="TRANS-ACONITATE 2-METHYLTRANSFERASE"/>
    <property type="match status" value="1"/>
</dbReference>
<keyword evidence="2" id="KW-0808">Transferase</keyword>
<dbReference type="Pfam" id="PF08241">
    <property type="entry name" value="Methyltransf_11"/>
    <property type="match status" value="1"/>
</dbReference>
<dbReference type="RefSeq" id="WP_182802103.1">
    <property type="nucleotide sequence ID" value="NZ_CP060007.1"/>
</dbReference>
<protein>
    <submittedName>
        <fullName evidence="2">Class I SAM-dependent methyltransferase</fullName>
    </submittedName>
</protein>
<keyword evidence="2" id="KW-0489">Methyltransferase</keyword>
<dbReference type="GO" id="GO:0008757">
    <property type="term" value="F:S-adenosylmethionine-dependent methyltransferase activity"/>
    <property type="evidence" value="ECO:0007669"/>
    <property type="project" value="InterPro"/>
</dbReference>
<dbReference type="PANTHER" id="PTHR43861">
    <property type="entry name" value="TRANS-ACONITATE 2-METHYLTRANSFERASE-RELATED"/>
    <property type="match status" value="1"/>
</dbReference>
<dbReference type="EMBL" id="CP060007">
    <property type="protein sequence ID" value="QNA43841.1"/>
    <property type="molecule type" value="Genomic_DNA"/>
</dbReference>
<organism evidence="2 3">
    <name type="scientific">Lacibacter sediminis</name>
    <dbReference type="NCBI Taxonomy" id="2760713"/>
    <lineage>
        <taxon>Bacteria</taxon>
        <taxon>Pseudomonadati</taxon>
        <taxon>Bacteroidota</taxon>
        <taxon>Chitinophagia</taxon>
        <taxon>Chitinophagales</taxon>
        <taxon>Chitinophagaceae</taxon>
        <taxon>Lacibacter</taxon>
    </lineage>
</organism>